<protein>
    <submittedName>
        <fullName evidence="1">Uncharacterized protein</fullName>
    </submittedName>
</protein>
<accession>A0A4D4MEA8</accession>
<sequence>MPAPHRLPQGRLSARAPADALNLMYPAGQQWRPKESTRLRVIEQLGFDPFEDLRPPL</sequence>
<proteinExistence type="predicted"/>
<gene>
    <name evidence="1" type="ORF">SAV14893_093020</name>
</gene>
<dbReference type="EMBL" id="BJHX01000003">
    <property type="protein sequence ID" value="GDY69909.1"/>
    <property type="molecule type" value="Genomic_DNA"/>
</dbReference>
<organism evidence="1 2">
    <name type="scientific">Streptomyces avermitilis</name>
    <dbReference type="NCBI Taxonomy" id="33903"/>
    <lineage>
        <taxon>Bacteria</taxon>
        <taxon>Bacillati</taxon>
        <taxon>Actinomycetota</taxon>
        <taxon>Actinomycetes</taxon>
        <taxon>Kitasatosporales</taxon>
        <taxon>Streptomycetaceae</taxon>
        <taxon>Streptomyces</taxon>
    </lineage>
</organism>
<evidence type="ECO:0000313" key="2">
    <source>
        <dbReference type="Proteomes" id="UP000302139"/>
    </source>
</evidence>
<dbReference type="AlphaFoldDB" id="A0A4D4MEA8"/>
<name>A0A4D4MEA8_STRAX</name>
<evidence type="ECO:0000313" key="1">
    <source>
        <dbReference type="EMBL" id="GDY69909.1"/>
    </source>
</evidence>
<dbReference type="Proteomes" id="UP000302139">
    <property type="component" value="Unassembled WGS sequence"/>
</dbReference>
<comment type="caution">
    <text evidence="1">The sequence shown here is derived from an EMBL/GenBank/DDBJ whole genome shotgun (WGS) entry which is preliminary data.</text>
</comment>
<reference evidence="1 2" key="1">
    <citation type="submission" date="2019-04" db="EMBL/GenBank/DDBJ databases">
        <title>Draft genome sequences of Streptomyces avermitilis NBRC 14893.</title>
        <authorList>
            <person name="Komaki H."/>
            <person name="Tamura T."/>
            <person name="Hosoyama A."/>
        </authorList>
    </citation>
    <scope>NUCLEOTIDE SEQUENCE [LARGE SCALE GENOMIC DNA]</scope>
    <source>
        <strain evidence="1 2">NBRC 14893</strain>
    </source>
</reference>